<keyword evidence="3" id="KW-0449">Lipoprotein</keyword>
<dbReference type="Pfam" id="PF04187">
    <property type="entry name" value="Cofac_haem_bdg"/>
    <property type="match status" value="1"/>
</dbReference>
<feature type="domain" description="Haem-binding uptake Tiki superfamily ChaN" evidence="2">
    <location>
        <begin position="24"/>
        <end position="215"/>
    </location>
</feature>
<keyword evidence="1" id="KW-0732">Signal</keyword>
<dbReference type="InterPro" id="IPR007314">
    <property type="entry name" value="Cofac_haem-bd_dom"/>
</dbReference>
<dbReference type="CDD" id="cd14727">
    <property type="entry name" value="ChanN-like"/>
    <property type="match status" value="1"/>
</dbReference>
<sequence length="259" mass="27456">MRWLILFLFAASVARAGPFDGISADVVVLGEVHDNPAHHLVQAEAIAAIDPAAVVFEMLTEEQAARITDELRADPEALAEALEWRAGGWPDFAIYYPVFQAAGAAPVYGAAVPRERTRTAMQIGIARAFGAEAERYGLADALEVEELADRLNLQLEAHCGAIPVEVLPGMVDVQRLRDAVLARVALRALAETGGPVVVITGNGHARRDWGVPSYLALVAPDVTVFALGQSEAGLAPDGGFDLVLDADPVAREDPCGGFE</sequence>
<dbReference type="SUPFAM" id="SSF159501">
    <property type="entry name" value="EreA/ChaN-like"/>
    <property type="match status" value="1"/>
</dbReference>
<protein>
    <submittedName>
        <fullName evidence="3">ChaN family lipoprotein</fullName>
    </submittedName>
</protein>
<evidence type="ECO:0000313" key="3">
    <source>
        <dbReference type="EMBL" id="TYB82284.1"/>
    </source>
</evidence>
<dbReference type="Proteomes" id="UP000322080">
    <property type="component" value="Unassembled WGS sequence"/>
</dbReference>
<dbReference type="AlphaFoldDB" id="A0A5D0RNX9"/>
<organism evidence="3 4">
    <name type="scientific">Maritimibacter fusiformis</name>
    <dbReference type="NCBI Taxonomy" id="2603819"/>
    <lineage>
        <taxon>Bacteria</taxon>
        <taxon>Pseudomonadati</taxon>
        <taxon>Pseudomonadota</taxon>
        <taxon>Alphaproteobacteria</taxon>
        <taxon>Rhodobacterales</taxon>
        <taxon>Roseobacteraceae</taxon>
        <taxon>Maritimibacter</taxon>
    </lineage>
</organism>
<evidence type="ECO:0000313" key="4">
    <source>
        <dbReference type="Proteomes" id="UP000322080"/>
    </source>
</evidence>
<proteinExistence type="predicted"/>
<feature type="signal peptide" evidence="1">
    <location>
        <begin position="1"/>
        <end position="16"/>
    </location>
</feature>
<reference evidence="3 4" key="1">
    <citation type="submission" date="2019-08" db="EMBL/GenBank/DDBJ databases">
        <title>Identification of a novel species of the genus Boseongicola.</title>
        <authorList>
            <person name="Zhang X.-Q."/>
        </authorList>
    </citation>
    <scope>NUCLEOTIDE SEQUENCE [LARGE SCALE GENOMIC DNA]</scope>
    <source>
        <strain evidence="3 4">HY14</strain>
    </source>
</reference>
<accession>A0A5D0RNX9</accession>
<dbReference type="RefSeq" id="WP_148377047.1">
    <property type="nucleotide sequence ID" value="NZ_VSIY01000004.1"/>
</dbReference>
<evidence type="ECO:0000256" key="1">
    <source>
        <dbReference type="SAM" id="SignalP"/>
    </source>
</evidence>
<comment type="caution">
    <text evidence="3">The sequence shown here is derived from an EMBL/GenBank/DDBJ whole genome shotgun (WGS) entry which is preliminary data.</text>
</comment>
<gene>
    <name evidence="3" type="ORF">FVF75_06060</name>
</gene>
<evidence type="ECO:0000259" key="2">
    <source>
        <dbReference type="Pfam" id="PF04187"/>
    </source>
</evidence>
<dbReference type="Gene3D" id="3.40.50.11550">
    <property type="match status" value="2"/>
</dbReference>
<feature type="chain" id="PRO_5022926169" evidence="1">
    <location>
        <begin position="17"/>
        <end position="259"/>
    </location>
</feature>
<keyword evidence="4" id="KW-1185">Reference proteome</keyword>
<dbReference type="EMBL" id="VSIY01000004">
    <property type="protein sequence ID" value="TYB82284.1"/>
    <property type="molecule type" value="Genomic_DNA"/>
</dbReference>
<name>A0A5D0RNX9_9RHOB</name>